<dbReference type="InterPro" id="IPR025284">
    <property type="entry name" value="DUF4144"/>
</dbReference>
<dbReference type="RefSeq" id="WP_206369316.1">
    <property type="nucleotide sequence ID" value="NZ_CAWPTM010000112.1"/>
</dbReference>
<reference evidence="1 2" key="1">
    <citation type="submission" date="2021-02" db="EMBL/GenBank/DDBJ databases">
        <title>Draft Genome Sequences of 5 Vibrio neptunius Strains Isolated From of Bivalve Hatcheries.</title>
        <authorList>
            <person name="Galvis F."/>
            <person name="Barja J.L."/>
            <person name="Lemos M.L."/>
            <person name="Balado M."/>
        </authorList>
    </citation>
    <scope>NUCLEOTIDE SEQUENCE [LARGE SCALE GENOMIC DNA]</scope>
    <source>
        <strain evidence="1 2">PP-145.98</strain>
    </source>
</reference>
<dbReference type="Pfam" id="PF13642">
    <property type="entry name" value="DUF4144"/>
    <property type="match status" value="1"/>
</dbReference>
<sequence length="116" mass="13104">MIETTVNKENNEVQWPALLKLAGDNELVYLASRDRLIRESESLILDSDDVIIDSEGRSFELTAHGNKVELNIKPTRYNLTEVTNLIQAHEFSKAQVCIVKIQFDSILAAIESLCDQ</sequence>
<dbReference type="Gene3D" id="2.40.10.320">
    <property type="entry name" value="Uncharacterised protein PF13642 yp_926445, N-terminal domain"/>
    <property type="match status" value="1"/>
</dbReference>
<protein>
    <submittedName>
        <fullName evidence="1">Uncharacterized protein</fullName>
    </submittedName>
</protein>
<gene>
    <name evidence="1" type="ORF">JYA62_05965</name>
</gene>
<dbReference type="Proteomes" id="UP000779070">
    <property type="component" value="Unassembled WGS sequence"/>
</dbReference>
<keyword evidence="2" id="KW-1185">Reference proteome</keyword>
<evidence type="ECO:0000313" key="2">
    <source>
        <dbReference type="Proteomes" id="UP000779070"/>
    </source>
</evidence>
<name>A0ABS3A2E0_9VIBR</name>
<proteinExistence type="predicted"/>
<evidence type="ECO:0000313" key="1">
    <source>
        <dbReference type="EMBL" id="MBN3577214.1"/>
    </source>
</evidence>
<accession>A0ABS3A2E0</accession>
<comment type="caution">
    <text evidence="1">The sequence shown here is derived from an EMBL/GenBank/DDBJ whole genome shotgun (WGS) entry which is preliminary data.</text>
</comment>
<organism evidence="1 2">
    <name type="scientific">Vibrio neptunius</name>
    <dbReference type="NCBI Taxonomy" id="170651"/>
    <lineage>
        <taxon>Bacteria</taxon>
        <taxon>Pseudomonadati</taxon>
        <taxon>Pseudomonadota</taxon>
        <taxon>Gammaproteobacteria</taxon>
        <taxon>Vibrionales</taxon>
        <taxon>Vibrionaceae</taxon>
        <taxon>Vibrio</taxon>
    </lineage>
</organism>
<dbReference type="EMBL" id="JAFHLB010000005">
    <property type="protein sequence ID" value="MBN3577214.1"/>
    <property type="molecule type" value="Genomic_DNA"/>
</dbReference>